<dbReference type="SUPFAM" id="SSF82282">
    <property type="entry name" value="Homocysteine S-methyltransferase"/>
    <property type="match status" value="1"/>
</dbReference>
<dbReference type="PROSITE" id="PS50970">
    <property type="entry name" value="HCY"/>
    <property type="match status" value="1"/>
</dbReference>
<feature type="binding site" evidence="3">
    <location>
        <position position="315"/>
    </location>
    <ligand>
        <name>Zn(2+)</name>
        <dbReference type="ChEBI" id="CHEBI:29105"/>
    </ligand>
</feature>
<dbReference type="PANTHER" id="PTHR11103:SF18">
    <property type="entry name" value="SLR1189 PROTEIN"/>
    <property type="match status" value="1"/>
</dbReference>
<sequence length="345" mass="37389">MDSTCAKKLRRTVLLLDGSYGLELKRRKAEGMDVAYNLTLFSTAALRDTPEAVKQLHQDYIKAGAQVITTASYAVTKFYLDKIGEGHRVAELCARSMQLARDAIAAEQAGGRVMIAACVPPLGESYQTTPLTEVEMRAQYAEVLQGLRGADIYLCETFASVSEARLAAAMCREGASNNTRIWVSFTPRRDIQRGGCHLADGSTIEEAVAAVGSMDGLEAVLFNCATPELIQLAISESVNASEKLNLVSRLRIGGYANFWEEVDLEGWSIDKQESETGKSDQKSGGMIVRKDLTDEEYAHKAITWIQTGASIVGGCCGIGPSTIARISRDANIGNHEVLREDPSAK</sequence>
<keyword evidence="3" id="KW-0862">Zinc</keyword>
<keyword evidence="1 3" id="KW-0489">Methyltransferase</keyword>
<gene>
    <name evidence="5" type="ORF">PCOR1329_LOCUS55236</name>
</gene>
<dbReference type="EMBL" id="CAUYUJ010016768">
    <property type="protein sequence ID" value="CAK0868648.1"/>
    <property type="molecule type" value="Genomic_DNA"/>
</dbReference>
<keyword evidence="2 3" id="KW-0808">Transferase</keyword>
<feature type="binding site" evidence="3">
    <location>
        <position position="224"/>
    </location>
    <ligand>
        <name>Zn(2+)</name>
        <dbReference type="ChEBI" id="CHEBI:29105"/>
    </ligand>
</feature>
<evidence type="ECO:0000313" key="5">
    <source>
        <dbReference type="EMBL" id="CAK0868648.1"/>
    </source>
</evidence>
<feature type="binding site" evidence="3">
    <location>
        <position position="316"/>
    </location>
    <ligand>
        <name>Zn(2+)</name>
        <dbReference type="ChEBI" id="CHEBI:29105"/>
    </ligand>
</feature>
<evidence type="ECO:0000313" key="6">
    <source>
        <dbReference type="Proteomes" id="UP001189429"/>
    </source>
</evidence>
<protein>
    <recommendedName>
        <fullName evidence="4">Hcy-binding domain-containing protein</fullName>
    </recommendedName>
</protein>
<keyword evidence="3" id="KW-0479">Metal-binding</keyword>
<keyword evidence="6" id="KW-1185">Reference proteome</keyword>
<name>A0ABN9V9L3_9DINO</name>
<evidence type="ECO:0000256" key="1">
    <source>
        <dbReference type="ARBA" id="ARBA00022603"/>
    </source>
</evidence>
<comment type="caution">
    <text evidence="5">The sequence shown here is derived from an EMBL/GenBank/DDBJ whole genome shotgun (WGS) entry which is preliminary data.</text>
</comment>
<accession>A0ABN9V9L3</accession>
<comment type="cofactor">
    <cofactor evidence="3">
        <name>Zn(2+)</name>
        <dbReference type="ChEBI" id="CHEBI:29105"/>
    </cofactor>
</comment>
<dbReference type="InterPro" id="IPR017226">
    <property type="entry name" value="BHMT-like"/>
</dbReference>
<proteinExistence type="predicted"/>
<dbReference type="PANTHER" id="PTHR11103">
    <property type="entry name" value="SLR1189 PROTEIN"/>
    <property type="match status" value="1"/>
</dbReference>
<evidence type="ECO:0000259" key="4">
    <source>
        <dbReference type="PROSITE" id="PS50970"/>
    </source>
</evidence>
<organism evidence="5 6">
    <name type="scientific">Prorocentrum cordatum</name>
    <dbReference type="NCBI Taxonomy" id="2364126"/>
    <lineage>
        <taxon>Eukaryota</taxon>
        <taxon>Sar</taxon>
        <taxon>Alveolata</taxon>
        <taxon>Dinophyceae</taxon>
        <taxon>Prorocentrales</taxon>
        <taxon>Prorocentraceae</taxon>
        <taxon>Prorocentrum</taxon>
    </lineage>
</organism>
<evidence type="ECO:0000256" key="3">
    <source>
        <dbReference type="PROSITE-ProRule" id="PRU00333"/>
    </source>
</evidence>
<dbReference type="InterPro" id="IPR036589">
    <property type="entry name" value="HCY_dom_sf"/>
</dbReference>
<dbReference type="Proteomes" id="UP001189429">
    <property type="component" value="Unassembled WGS sequence"/>
</dbReference>
<dbReference type="PIRSF" id="PIRSF037505">
    <property type="entry name" value="Betaine_HMT"/>
    <property type="match status" value="1"/>
</dbReference>
<dbReference type="Pfam" id="PF02574">
    <property type="entry name" value="S-methyl_trans"/>
    <property type="match status" value="1"/>
</dbReference>
<dbReference type="Gene3D" id="3.20.20.330">
    <property type="entry name" value="Homocysteine-binding-like domain"/>
    <property type="match status" value="1"/>
</dbReference>
<evidence type="ECO:0000256" key="2">
    <source>
        <dbReference type="ARBA" id="ARBA00022679"/>
    </source>
</evidence>
<reference evidence="5" key="1">
    <citation type="submission" date="2023-10" db="EMBL/GenBank/DDBJ databases">
        <authorList>
            <person name="Chen Y."/>
            <person name="Shah S."/>
            <person name="Dougan E. K."/>
            <person name="Thang M."/>
            <person name="Chan C."/>
        </authorList>
    </citation>
    <scope>NUCLEOTIDE SEQUENCE [LARGE SCALE GENOMIC DNA]</scope>
</reference>
<feature type="domain" description="Hcy-binding" evidence="4">
    <location>
        <begin position="2"/>
        <end position="330"/>
    </location>
</feature>
<dbReference type="InterPro" id="IPR003726">
    <property type="entry name" value="HCY_dom"/>
</dbReference>